<organism evidence="1 2">
    <name type="scientific">Trichinella britovi</name>
    <name type="common">Parasitic roundworm</name>
    <dbReference type="NCBI Taxonomy" id="45882"/>
    <lineage>
        <taxon>Eukaryota</taxon>
        <taxon>Metazoa</taxon>
        <taxon>Ecdysozoa</taxon>
        <taxon>Nematoda</taxon>
        <taxon>Enoplea</taxon>
        <taxon>Dorylaimia</taxon>
        <taxon>Trichinellida</taxon>
        <taxon>Trichinellidae</taxon>
        <taxon>Trichinella</taxon>
    </lineage>
</organism>
<accession>A0A0V1AL77</accession>
<dbReference type="EMBL" id="JYDI01002344">
    <property type="protein sequence ID" value="KRY25421.1"/>
    <property type="molecule type" value="Genomic_DNA"/>
</dbReference>
<reference evidence="1 2" key="1">
    <citation type="submission" date="2015-01" db="EMBL/GenBank/DDBJ databases">
        <title>Evolution of Trichinella species and genotypes.</title>
        <authorList>
            <person name="Korhonen P.K."/>
            <person name="Edoardo P."/>
            <person name="Giuseppe L.R."/>
            <person name="Gasser R.B."/>
        </authorList>
    </citation>
    <scope>NUCLEOTIDE SEQUENCE [LARGE SCALE GENOMIC DNA]</scope>
    <source>
        <strain evidence="1">ISS120</strain>
    </source>
</reference>
<keyword evidence="2" id="KW-1185">Reference proteome</keyword>
<dbReference type="Proteomes" id="UP000054653">
    <property type="component" value="Unassembled WGS sequence"/>
</dbReference>
<protein>
    <submittedName>
        <fullName evidence="1">Uncharacterized protein</fullName>
    </submittedName>
</protein>
<name>A0A0V1AL77_TRIBR</name>
<sequence length="37" mass="4425">MANKQLRKMIICEIFRFPFSNGGSGFPEWIEKMYKNL</sequence>
<dbReference type="AlphaFoldDB" id="A0A0V1AL77"/>
<proteinExistence type="predicted"/>
<evidence type="ECO:0000313" key="2">
    <source>
        <dbReference type="Proteomes" id="UP000054653"/>
    </source>
</evidence>
<comment type="caution">
    <text evidence="1">The sequence shown here is derived from an EMBL/GenBank/DDBJ whole genome shotgun (WGS) entry which is preliminary data.</text>
</comment>
<evidence type="ECO:0000313" key="1">
    <source>
        <dbReference type="EMBL" id="KRY25421.1"/>
    </source>
</evidence>
<gene>
    <name evidence="1" type="ORF">T03_8412</name>
</gene>